<evidence type="ECO:0000313" key="3">
    <source>
        <dbReference type="Proteomes" id="UP000654918"/>
    </source>
</evidence>
<reference evidence="2" key="1">
    <citation type="journal article" date="2020" name="Phytopathology">
        <title>Genome Sequence Resources of Colletotrichum truncatum, C. plurivorum, C. musicola, and C. sojae: Four Species Pathogenic to Soybean (Glycine max).</title>
        <authorList>
            <person name="Rogerio F."/>
            <person name="Boufleur T.R."/>
            <person name="Ciampi-Guillardi M."/>
            <person name="Sukno S.A."/>
            <person name="Thon M.R."/>
            <person name="Massola Junior N.S."/>
            <person name="Baroncelli R."/>
        </authorList>
    </citation>
    <scope>NUCLEOTIDE SEQUENCE</scope>
    <source>
        <strain evidence="2">LFN00145</strain>
    </source>
</reference>
<feature type="chain" id="PRO_5034537414" evidence="1">
    <location>
        <begin position="20"/>
        <end position="89"/>
    </location>
</feature>
<evidence type="ECO:0000256" key="1">
    <source>
        <dbReference type="SAM" id="SignalP"/>
    </source>
</evidence>
<keyword evidence="1" id="KW-0732">Signal</keyword>
<comment type="caution">
    <text evidence="2">The sequence shown here is derived from an EMBL/GenBank/DDBJ whole genome shotgun (WGS) entry which is preliminary data.</text>
</comment>
<feature type="signal peptide" evidence="1">
    <location>
        <begin position="1"/>
        <end position="19"/>
    </location>
</feature>
<proteinExistence type="predicted"/>
<gene>
    <name evidence="2" type="ORF">CPLU01_15401</name>
</gene>
<evidence type="ECO:0000313" key="2">
    <source>
        <dbReference type="EMBL" id="KAF6809955.1"/>
    </source>
</evidence>
<name>A0A8H6JCC2_9PEZI</name>
<sequence length="89" mass="8989">MVKFTSSLIALAMAAAVTAAPAQTSQTTFSFAQWVENIIANPNTALTPEEAVAAASAAEVVASAGGLTKRASPVLFALYIAEALGDGDF</sequence>
<dbReference type="AlphaFoldDB" id="A0A8H6JCC2"/>
<protein>
    <submittedName>
        <fullName evidence="2">Uncharacterized protein</fullName>
    </submittedName>
</protein>
<organism evidence="2 3">
    <name type="scientific">Colletotrichum plurivorum</name>
    <dbReference type="NCBI Taxonomy" id="2175906"/>
    <lineage>
        <taxon>Eukaryota</taxon>
        <taxon>Fungi</taxon>
        <taxon>Dikarya</taxon>
        <taxon>Ascomycota</taxon>
        <taxon>Pezizomycotina</taxon>
        <taxon>Sordariomycetes</taxon>
        <taxon>Hypocreomycetidae</taxon>
        <taxon>Glomerellales</taxon>
        <taxon>Glomerellaceae</taxon>
        <taxon>Colletotrichum</taxon>
        <taxon>Colletotrichum orchidearum species complex</taxon>
    </lineage>
</organism>
<dbReference type="EMBL" id="WIGO01000515">
    <property type="protein sequence ID" value="KAF6809955.1"/>
    <property type="molecule type" value="Genomic_DNA"/>
</dbReference>
<dbReference type="Proteomes" id="UP000654918">
    <property type="component" value="Unassembled WGS sequence"/>
</dbReference>
<feature type="non-terminal residue" evidence="2">
    <location>
        <position position="89"/>
    </location>
</feature>
<keyword evidence="3" id="KW-1185">Reference proteome</keyword>
<accession>A0A8H6JCC2</accession>